<sequence length="88" mass="10231">MIQSIHHISGQSSYSDSTWMSTFKVRECYDVLKCITPTDKKERELKFKLSWDMNTEFGGKVFPTEIVINNRNAIYERIGALLVKDPWG</sequence>
<organism evidence="1 2">
    <name type="scientific">Pedobacter africanus</name>
    <dbReference type="NCBI Taxonomy" id="151894"/>
    <lineage>
        <taxon>Bacteria</taxon>
        <taxon>Pseudomonadati</taxon>
        <taxon>Bacteroidota</taxon>
        <taxon>Sphingobacteriia</taxon>
        <taxon>Sphingobacteriales</taxon>
        <taxon>Sphingobacteriaceae</taxon>
        <taxon>Pedobacter</taxon>
    </lineage>
</organism>
<dbReference type="EMBL" id="FWXT01000002">
    <property type="protein sequence ID" value="SMC87706.1"/>
    <property type="molecule type" value="Genomic_DNA"/>
</dbReference>
<reference evidence="2" key="1">
    <citation type="submission" date="2017-04" db="EMBL/GenBank/DDBJ databases">
        <authorList>
            <person name="Varghese N."/>
            <person name="Submissions S."/>
        </authorList>
    </citation>
    <scope>NUCLEOTIDE SEQUENCE [LARGE SCALE GENOMIC DNA]</scope>
    <source>
        <strain evidence="2">DSM 12126</strain>
    </source>
</reference>
<dbReference type="Proteomes" id="UP000192756">
    <property type="component" value="Unassembled WGS sequence"/>
</dbReference>
<name>A0A1W2CRW8_9SPHI</name>
<dbReference type="AlphaFoldDB" id="A0A1W2CRW8"/>
<keyword evidence="2" id="KW-1185">Reference proteome</keyword>
<dbReference type="STRING" id="151894.SAMN04488524_3151"/>
<protein>
    <submittedName>
        <fullName evidence="1">Uncharacterized protein</fullName>
    </submittedName>
</protein>
<evidence type="ECO:0000313" key="2">
    <source>
        <dbReference type="Proteomes" id="UP000192756"/>
    </source>
</evidence>
<evidence type="ECO:0000313" key="1">
    <source>
        <dbReference type="EMBL" id="SMC87706.1"/>
    </source>
</evidence>
<accession>A0A1W2CRW8</accession>
<dbReference type="RefSeq" id="WP_084239959.1">
    <property type="nucleotide sequence ID" value="NZ_FWXT01000002.1"/>
</dbReference>
<gene>
    <name evidence="1" type="ORF">SAMN04488524_3151</name>
</gene>
<proteinExistence type="predicted"/>